<dbReference type="AlphaFoldDB" id="A0A061ECC9"/>
<sequence length="73" mass="8175">MLPWPCASKNNSVLYVKNQDYRSQFTLSSSLVSATSLDQKSMLDNLNLSLMLIIFTCPKPNAEMPTYSKGSVR</sequence>
<dbReference type="InParanoid" id="A0A061ECC9"/>
<evidence type="ECO:0000313" key="1">
    <source>
        <dbReference type="EMBL" id="EOY02062.1"/>
    </source>
</evidence>
<protein>
    <submittedName>
        <fullName evidence="1">Uncharacterized protein</fullName>
    </submittedName>
</protein>
<name>A0A061ECC9_THECC</name>
<gene>
    <name evidence="1" type="ORF">TCM_011805</name>
</gene>
<organism evidence="1 2">
    <name type="scientific">Theobroma cacao</name>
    <name type="common">Cacao</name>
    <name type="synonym">Cocoa</name>
    <dbReference type="NCBI Taxonomy" id="3641"/>
    <lineage>
        <taxon>Eukaryota</taxon>
        <taxon>Viridiplantae</taxon>
        <taxon>Streptophyta</taxon>
        <taxon>Embryophyta</taxon>
        <taxon>Tracheophyta</taxon>
        <taxon>Spermatophyta</taxon>
        <taxon>Magnoliopsida</taxon>
        <taxon>eudicotyledons</taxon>
        <taxon>Gunneridae</taxon>
        <taxon>Pentapetalae</taxon>
        <taxon>rosids</taxon>
        <taxon>malvids</taxon>
        <taxon>Malvales</taxon>
        <taxon>Malvaceae</taxon>
        <taxon>Byttnerioideae</taxon>
        <taxon>Theobroma</taxon>
    </lineage>
</organism>
<accession>A0A061ECC9</accession>
<reference evidence="1 2" key="1">
    <citation type="journal article" date="2013" name="Genome Biol.">
        <title>The genome sequence of the most widely cultivated cacao type and its use to identify candidate genes regulating pod color.</title>
        <authorList>
            <person name="Motamayor J.C."/>
            <person name="Mockaitis K."/>
            <person name="Schmutz J."/>
            <person name="Haiminen N."/>
            <person name="Iii D.L."/>
            <person name="Cornejo O."/>
            <person name="Findley S.D."/>
            <person name="Zheng P."/>
            <person name="Utro F."/>
            <person name="Royaert S."/>
            <person name="Saski C."/>
            <person name="Jenkins J."/>
            <person name="Podicheti R."/>
            <person name="Zhao M."/>
            <person name="Scheffler B.E."/>
            <person name="Stack J.C."/>
            <person name="Feltus F.A."/>
            <person name="Mustiga G.M."/>
            <person name="Amores F."/>
            <person name="Phillips W."/>
            <person name="Marelli J.P."/>
            <person name="May G.D."/>
            <person name="Shapiro H."/>
            <person name="Ma J."/>
            <person name="Bustamante C.D."/>
            <person name="Schnell R.J."/>
            <person name="Main D."/>
            <person name="Gilbert D."/>
            <person name="Parida L."/>
            <person name="Kuhn D.N."/>
        </authorList>
    </citation>
    <scope>NUCLEOTIDE SEQUENCE [LARGE SCALE GENOMIC DNA]</scope>
    <source>
        <strain evidence="2">cv. Matina 1-6</strain>
    </source>
</reference>
<keyword evidence="2" id="KW-1185">Reference proteome</keyword>
<dbReference type="Gramene" id="EOY02062">
    <property type="protein sequence ID" value="EOY02062"/>
    <property type="gene ID" value="TCM_011805"/>
</dbReference>
<dbReference type="EMBL" id="CM001880">
    <property type="protein sequence ID" value="EOY02062.1"/>
    <property type="molecule type" value="Genomic_DNA"/>
</dbReference>
<dbReference type="HOGENOM" id="CLU_2709816_0_0_1"/>
<evidence type="ECO:0000313" key="2">
    <source>
        <dbReference type="Proteomes" id="UP000026915"/>
    </source>
</evidence>
<proteinExistence type="predicted"/>
<dbReference type="Proteomes" id="UP000026915">
    <property type="component" value="Chromosome 2"/>
</dbReference>